<dbReference type="InterPro" id="IPR036390">
    <property type="entry name" value="WH_DNA-bd_sf"/>
</dbReference>
<keyword evidence="12" id="KW-1185">Reference proteome</keyword>
<comment type="catalytic activity">
    <reaction evidence="1">
        <text>an alkylmercury + H(+) = an alkane + Hg(2+)</text>
        <dbReference type="Rhea" id="RHEA:18777"/>
        <dbReference type="ChEBI" id="CHEBI:15378"/>
        <dbReference type="ChEBI" id="CHEBI:16793"/>
        <dbReference type="ChEBI" id="CHEBI:18310"/>
        <dbReference type="ChEBI" id="CHEBI:83725"/>
        <dbReference type="EC" id="4.99.1.2"/>
    </reaction>
</comment>
<dbReference type="InterPro" id="IPR024259">
    <property type="entry name" value="MerB_HTH_dom"/>
</dbReference>
<dbReference type="GO" id="GO:0046689">
    <property type="term" value="P:response to mercury ion"/>
    <property type="evidence" value="ECO:0007669"/>
    <property type="project" value="UniProtKB-KW"/>
</dbReference>
<evidence type="ECO:0000256" key="9">
    <source>
        <dbReference type="ARBA" id="ARBA00031271"/>
    </source>
</evidence>
<evidence type="ECO:0000313" key="11">
    <source>
        <dbReference type="EMBL" id="PKG26561.1"/>
    </source>
</evidence>
<keyword evidence="6" id="KW-0476">Mercury</keyword>
<dbReference type="SUPFAM" id="SSF160387">
    <property type="entry name" value="NosL/MerB-like"/>
    <property type="match status" value="1"/>
</dbReference>
<feature type="domain" description="Alkylmercury lyase helix-turn-helix" evidence="10">
    <location>
        <begin position="8"/>
        <end position="80"/>
    </location>
</feature>
<dbReference type="AlphaFoldDB" id="A0A2N0ZAM6"/>
<dbReference type="PRINTS" id="PR01699">
    <property type="entry name" value="ORGNOHGLYASE"/>
</dbReference>
<comment type="caution">
    <text evidence="11">The sequence shown here is derived from an EMBL/GenBank/DDBJ whole genome shotgun (WGS) entry which is preliminary data.</text>
</comment>
<dbReference type="Proteomes" id="UP000233343">
    <property type="component" value="Unassembled WGS sequence"/>
</dbReference>
<dbReference type="NCBIfam" id="NF033555">
    <property type="entry name" value="lyase_MerB"/>
    <property type="match status" value="1"/>
</dbReference>
<organism evidence="11 12">
    <name type="scientific">Cytobacillus horneckiae</name>
    <dbReference type="NCBI Taxonomy" id="549687"/>
    <lineage>
        <taxon>Bacteria</taxon>
        <taxon>Bacillati</taxon>
        <taxon>Bacillota</taxon>
        <taxon>Bacilli</taxon>
        <taxon>Bacillales</taxon>
        <taxon>Bacillaceae</taxon>
        <taxon>Cytobacillus</taxon>
    </lineage>
</organism>
<evidence type="ECO:0000256" key="7">
    <source>
        <dbReference type="ARBA" id="ARBA00023239"/>
    </source>
</evidence>
<evidence type="ECO:0000256" key="3">
    <source>
        <dbReference type="ARBA" id="ARBA00013237"/>
    </source>
</evidence>
<dbReference type="EMBL" id="PISD01000064">
    <property type="protein sequence ID" value="PKG26561.1"/>
    <property type="molecule type" value="Genomic_DNA"/>
</dbReference>
<sequence length="218" mass="23838">MKKEIQELVTLLDQRSKKREGGSSMQWIFRPTLQMLTEGEPVTIEDIATATGKPVEEVGKVVQSLPSVELDEQGRVVGYGLTMVPTPHHFKVDGKQLYAWCALDTLMFPGLIGRSAHIESPCHSTGKPVRLTVEPERIVKVEPSTAVVSIVTPDDMSAVRSAFCNEVHFFSSPSAAQDWLNQHPGGKVLSVEDAFKLGNLMGKNYEKTGPSNGSCCDI</sequence>
<dbReference type="Pfam" id="PF03243">
    <property type="entry name" value="MerB"/>
    <property type="match status" value="1"/>
</dbReference>
<evidence type="ECO:0000256" key="1">
    <source>
        <dbReference type="ARBA" id="ARBA00000165"/>
    </source>
</evidence>
<evidence type="ECO:0000313" key="12">
    <source>
        <dbReference type="Proteomes" id="UP000233343"/>
    </source>
</evidence>
<gene>
    <name evidence="11" type="ORF">CWS20_23335</name>
</gene>
<dbReference type="RefSeq" id="WP_101226409.1">
    <property type="nucleotide sequence ID" value="NZ_JARSFA010000050.1"/>
</dbReference>
<dbReference type="SUPFAM" id="SSF46785">
    <property type="entry name" value="Winged helix' DNA-binding domain"/>
    <property type="match status" value="1"/>
</dbReference>
<dbReference type="InterPro" id="IPR053717">
    <property type="entry name" value="MerB_lyase_sf"/>
</dbReference>
<evidence type="ECO:0000259" key="10">
    <source>
        <dbReference type="Pfam" id="PF12324"/>
    </source>
</evidence>
<comment type="function">
    <text evidence="8">Cleaves the carbon-mercury bond of organomercurials such as phenylmercuric acetate. One product is Hg(2+), which is subsequently detoxified by the mercuric reductase.</text>
</comment>
<evidence type="ECO:0000256" key="6">
    <source>
        <dbReference type="ARBA" id="ARBA00022914"/>
    </source>
</evidence>
<keyword evidence="5" id="KW-0475">Mercuric resistance</keyword>
<dbReference type="Gene3D" id="3.30.450.410">
    <property type="match status" value="1"/>
</dbReference>
<dbReference type="GO" id="GO:0018836">
    <property type="term" value="F:alkylmercury lyase activity"/>
    <property type="evidence" value="ECO:0007669"/>
    <property type="project" value="UniProtKB-EC"/>
</dbReference>
<keyword evidence="7 11" id="KW-0456">Lyase</keyword>
<evidence type="ECO:0000256" key="2">
    <source>
        <dbReference type="ARBA" id="ARBA00009443"/>
    </source>
</evidence>
<accession>A0A2N0ZAM6</accession>
<evidence type="ECO:0000256" key="4">
    <source>
        <dbReference type="ARBA" id="ARBA00018180"/>
    </source>
</evidence>
<dbReference type="EC" id="4.99.1.2" evidence="3"/>
<dbReference type="InterPro" id="IPR004927">
    <property type="entry name" value="MerB"/>
</dbReference>
<dbReference type="PIRSF" id="PIRSF001458">
    <property type="entry name" value="MerB"/>
    <property type="match status" value="1"/>
</dbReference>
<name>A0A2N0ZAM6_9BACI</name>
<proteinExistence type="inferred from homology"/>
<evidence type="ECO:0000256" key="5">
    <source>
        <dbReference type="ARBA" id="ARBA00022466"/>
    </source>
</evidence>
<dbReference type="Pfam" id="PF12324">
    <property type="entry name" value="HTH_15"/>
    <property type="match status" value="1"/>
</dbReference>
<evidence type="ECO:0000256" key="8">
    <source>
        <dbReference type="ARBA" id="ARBA00025326"/>
    </source>
</evidence>
<comment type="similarity">
    <text evidence="2">Belongs to the MerB family.</text>
</comment>
<protein>
    <recommendedName>
        <fullName evidence="4">Alkylmercury lyase</fullName>
        <ecNumber evidence="3">4.99.1.2</ecNumber>
    </recommendedName>
    <alternativeName>
        <fullName evidence="9">Organomercurial lyase</fullName>
    </alternativeName>
</protein>
<dbReference type="NCBIfam" id="NF009710">
    <property type="entry name" value="PRK13239.1"/>
    <property type="match status" value="1"/>
</dbReference>
<reference evidence="11 12" key="1">
    <citation type="journal article" date="2010" name="Int. J. Syst. Evol. Microbiol.">
        <title>Bacillus horneckiae sp. nov., isolated from a spacecraft-assembly clean room.</title>
        <authorList>
            <person name="Vaishampayan P."/>
            <person name="Probst A."/>
            <person name="Krishnamurthi S."/>
            <person name="Ghosh S."/>
            <person name="Osman S."/>
            <person name="McDowall A."/>
            <person name="Ruckmani A."/>
            <person name="Mayilraj S."/>
            <person name="Venkateswaran K."/>
        </authorList>
    </citation>
    <scope>NUCLEOTIDE SEQUENCE [LARGE SCALE GENOMIC DNA]</scope>
    <source>
        <strain evidence="12">1PO1SC</strain>
    </source>
</reference>